<evidence type="ECO:0000256" key="1">
    <source>
        <dbReference type="SAM" id="MobiDB-lite"/>
    </source>
</evidence>
<evidence type="ECO:0000313" key="3">
    <source>
        <dbReference type="Proteomes" id="UP000015241"/>
    </source>
</evidence>
<protein>
    <submittedName>
        <fullName evidence="2">Uncharacterized protein</fullName>
    </submittedName>
</protein>
<dbReference type="HOGENOM" id="CLU_1396354_0_0_1"/>
<reference evidence="2 3" key="1">
    <citation type="journal article" date="2012" name="Science">
        <title>The Paleozoic origin of enzymatic lignin decomposition reconstructed from 31 fungal genomes.</title>
        <authorList>
            <person name="Floudas D."/>
            <person name="Binder M."/>
            <person name="Riley R."/>
            <person name="Barry K."/>
            <person name="Blanchette R.A."/>
            <person name="Henrissat B."/>
            <person name="Martinez A.T."/>
            <person name="Otillar R."/>
            <person name="Spatafora J.W."/>
            <person name="Yadav J.S."/>
            <person name="Aerts A."/>
            <person name="Benoit I."/>
            <person name="Boyd A."/>
            <person name="Carlson A."/>
            <person name="Copeland A."/>
            <person name="Coutinho P.M."/>
            <person name="de Vries R.P."/>
            <person name="Ferreira P."/>
            <person name="Findley K."/>
            <person name="Foster B."/>
            <person name="Gaskell J."/>
            <person name="Glotzer D."/>
            <person name="Gorecki P."/>
            <person name="Heitman J."/>
            <person name="Hesse C."/>
            <person name="Hori C."/>
            <person name="Igarashi K."/>
            <person name="Jurgens J.A."/>
            <person name="Kallen N."/>
            <person name="Kersten P."/>
            <person name="Kohler A."/>
            <person name="Kuees U."/>
            <person name="Kumar T.K.A."/>
            <person name="Kuo A."/>
            <person name="LaButti K."/>
            <person name="Larrondo L.F."/>
            <person name="Lindquist E."/>
            <person name="Ling A."/>
            <person name="Lombard V."/>
            <person name="Lucas S."/>
            <person name="Lundell T."/>
            <person name="Martin R."/>
            <person name="McLaughlin D.J."/>
            <person name="Morgenstern I."/>
            <person name="Morin E."/>
            <person name="Murat C."/>
            <person name="Nagy L.G."/>
            <person name="Nolan M."/>
            <person name="Ohm R.A."/>
            <person name="Patyshakuliyeva A."/>
            <person name="Rokas A."/>
            <person name="Ruiz-Duenas F.J."/>
            <person name="Sabat G."/>
            <person name="Salamov A."/>
            <person name="Samejima M."/>
            <person name="Schmutz J."/>
            <person name="Slot J.C."/>
            <person name="St John F."/>
            <person name="Stenlid J."/>
            <person name="Sun H."/>
            <person name="Sun S."/>
            <person name="Syed K."/>
            <person name="Tsang A."/>
            <person name="Wiebenga A."/>
            <person name="Young D."/>
            <person name="Pisabarro A."/>
            <person name="Eastwood D.C."/>
            <person name="Martin F."/>
            <person name="Cullen D."/>
            <person name="Grigoriev I.V."/>
            <person name="Hibbett D.S."/>
        </authorList>
    </citation>
    <scope>NUCLEOTIDE SEQUENCE</scope>
    <source>
        <strain evidence="3">FP-58527</strain>
    </source>
</reference>
<keyword evidence="3" id="KW-1185">Reference proteome</keyword>
<sequence>MPKHAANAHHRRPLKLVVVFKSAGPLEQKRQREKEHSSRLAKECGTYVSRGWQSIAGDERARMRWNAYGFYAHVARKYAVCLLSWPSDLLFTNLSRVRGGLRTMRELSCRIDSGILKFVAVPLDQAKELTVESAAPGKFIPRPPRAVRRDYGKHKVLVEDSDAYESEEDDIQSVGSWEAAAEKGSEVENVSAYDA</sequence>
<feature type="region of interest" description="Disordered" evidence="1">
    <location>
        <begin position="164"/>
        <end position="195"/>
    </location>
</feature>
<dbReference type="OrthoDB" id="2755983at2759"/>
<organism evidence="2 3">
    <name type="scientific">Fomitopsis schrenkii</name>
    <name type="common">Brown rot fungus</name>
    <dbReference type="NCBI Taxonomy" id="2126942"/>
    <lineage>
        <taxon>Eukaryota</taxon>
        <taxon>Fungi</taxon>
        <taxon>Dikarya</taxon>
        <taxon>Basidiomycota</taxon>
        <taxon>Agaricomycotina</taxon>
        <taxon>Agaricomycetes</taxon>
        <taxon>Polyporales</taxon>
        <taxon>Fomitopsis</taxon>
    </lineage>
</organism>
<name>S8DP72_FOMSC</name>
<evidence type="ECO:0000313" key="2">
    <source>
        <dbReference type="EMBL" id="EPS93113.1"/>
    </source>
</evidence>
<proteinExistence type="predicted"/>
<gene>
    <name evidence="2" type="ORF">FOMPIDRAFT_1020746</name>
</gene>
<accession>S8DP72</accession>
<dbReference type="STRING" id="743788.S8DP72"/>
<dbReference type="InParanoid" id="S8DP72"/>
<dbReference type="Proteomes" id="UP000015241">
    <property type="component" value="Unassembled WGS sequence"/>
</dbReference>
<dbReference type="AlphaFoldDB" id="S8DP72"/>
<dbReference type="EMBL" id="KE504299">
    <property type="protein sequence ID" value="EPS93113.1"/>
    <property type="molecule type" value="Genomic_DNA"/>
</dbReference>